<accession>A0A1A8BC82</accession>
<reference evidence="3" key="2">
    <citation type="submission" date="2016-06" db="EMBL/GenBank/DDBJ databases">
        <title>The genome of a short-lived fish provides insights into sex chromosome evolution and the genetic control of aging.</title>
        <authorList>
            <person name="Reichwald K."/>
            <person name="Felder M."/>
            <person name="Petzold A."/>
            <person name="Koch P."/>
            <person name="Groth M."/>
            <person name="Platzer M."/>
        </authorList>
    </citation>
    <scope>NUCLEOTIDE SEQUENCE</scope>
    <source>
        <tissue evidence="3">Brain</tissue>
    </source>
</reference>
<evidence type="ECO:0000256" key="2">
    <source>
        <dbReference type="SAM" id="Phobius"/>
    </source>
</evidence>
<proteinExistence type="predicted"/>
<dbReference type="AlphaFoldDB" id="A0A1A8BC82"/>
<name>A0A1A8BC82_NOTKA</name>
<gene>
    <name evidence="3" type="primary">Nfu_g_1_001699</name>
</gene>
<feature type="transmembrane region" description="Helical" evidence="2">
    <location>
        <begin position="36"/>
        <end position="56"/>
    </location>
</feature>
<organism evidence="3">
    <name type="scientific">Nothobranchius kadleci</name>
    <name type="common">African annual killifish</name>
    <dbReference type="NCBI Taxonomy" id="1051664"/>
    <lineage>
        <taxon>Eukaryota</taxon>
        <taxon>Metazoa</taxon>
        <taxon>Chordata</taxon>
        <taxon>Craniata</taxon>
        <taxon>Vertebrata</taxon>
        <taxon>Euteleostomi</taxon>
        <taxon>Actinopterygii</taxon>
        <taxon>Neopterygii</taxon>
        <taxon>Teleostei</taxon>
        <taxon>Neoteleostei</taxon>
        <taxon>Acanthomorphata</taxon>
        <taxon>Ovalentaria</taxon>
        <taxon>Atherinomorphae</taxon>
        <taxon>Cyprinodontiformes</taxon>
        <taxon>Nothobranchiidae</taxon>
        <taxon>Nothobranchius</taxon>
    </lineage>
</organism>
<keyword evidence="2" id="KW-0472">Membrane</keyword>
<sequence length="119" mass="13056">MLAAGGSSSSALQFRGGAVALPVNPADVPALEIKLGALVVLLSITLVFGFAPLCIVRGTGRCSINSDNYTDLCQQREAFIKGEDIWKREEDRGGKRKIKPNSRWMDNEEESQQSKKQKF</sequence>
<feature type="region of interest" description="Disordered" evidence="1">
    <location>
        <begin position="90"/>
        <end position="119"/>
    </location>
</feature>
<protein>
    <submittedName>
        <fullName evidence="3">Uncharacterized protein</fullName>
    </submittedName>
</protein>
<evidence type="ECO:0000313" key="3">
    <source>
        <dbReference type="EMBL" id="SBP64518.1"/>
    </source>
</evidence>
<evidence type="ECO:0000256" key="1">
    <source>
        <dbReference type="SAM" id="MobiDB-lite"/>
    </source>
</evidence>
<reference evidence="3" key="1">
    <citation type="submission" date="2016-05" db="EMBL/GenBank/DDBJ databases">
        <authorList>
            <person name="Lavstsen T."/>
            <person name="Jespersen J.S."/>
        </authorList>
    </citation>
    <scope>NUCLEOTIDE SEQUENCE</scope>
    <source>
        <tissue evidence="3">Brain</tissue>
    </source>
</reference>
<keyword evidence="2" id="KW-1133">Transmembrane helix</keyword>
<dbReference type="EMBL" id="HADZ01000577">
    <property type="protein sequence ID" value="SBP64518.1"/>
    <property type="molecule type" value="Transcribed_RNA"/>
</dbReference>
<keyword evidence="2" id="KW-0812">Transmembrane</keyword>